<proteinExistence type="predicted"/>
<dbReference type="EMBL" id="LTAY01000006">
    <property type="protein sequence ID" value="OPX51265.1"/>
    <property type="molecule type" value="Genomic_DNA"/>
</dbReference>
<sequence length="386" mass="43477">MISIFILAMLIFIFIFIILKKLNIEKDIYICFFITLFTVLFFINMDLSLNSIKLGLELCFNSIIPSIFSFSLICNLLIIFNGIEIYSKILGPIICKPFRLSLNCSFVLVSSFLCGYPLGAKYASDAYENNLISLEEYKRILNIASNSGPVFILGVLGLSLLGDIKYGYVIILSTLISIFFISLIIKPAKNTIKSDFNKNKAIPKIGIALQYAIENAIKTTLNVCGYVIAFSLIITILKNLQFIQLFFNNIENFFSLPKQSLYGLFLGSIELTNGCNLIANTELSLHLKISIISFFCAFGGMSVIFQTSSFFKSNKISILKYAFFKLVQGIIAFIAAYILSIVFFNDISASSIKHTYFNSNYLFIILLLILLLPFVLNKLFKLFKTS</sequence>
<comment type="caution">
    <text evidence="2">The sequence shown here is derived from an EMBL/GenBank/DDBJ whole genome shotgun (WGS) entry which is preliminary data.</text>
</comment>
<evidence type="ECO:0000256" key="1">
    <source>
        <dbReference type="SAM" id="Phobius"/>
    </source>
</evidence>
<reference evidence="2 3" key="1">
    <citation type="submission" date="2016-02" db="EMBL/GenBank/DDBJ databases">
        <title>Genome sequence of Clostridium thermobutyricum DSM 4928.</title>
        <authorList>
            <person name="Poehlein A."/>
            <person name="Daniel R."/>
        </authorList>
    </citation>
    <scope>NUCLEOTIDE SEQUENCE [LARGE SCALE GENOMIC DNA]</scope>
    <source>
        <strain evidence="2 3">DSM 4928</strain>
    </source>
</reference>
<feature type="transmembrane region" description="Helical" evidence="1">
    <location>
        <begin position="140"/>
        <end position="160"/>
    </location>
</feature>
<keyword evidence="1" id="KW-0472">Membrane</keyword>
<evidence type="ECO:0000313" key="2">
    <source>
        <dbReference type="EMBL" id="OPX51265.1"/>
    </source>
</evidence>
<dbReference type="Proteomes" id="UP000191448">
    <property type="component" value="Unassembled WGS sequence"/>
</dbReference>
<evidence type="ECO:0000313" key="3">
    <source>
        <dbReference type="Proteomes" id="UP000191448"/>
    </source>
</evidence>
<keyword evidence="1" id="KW-0812">Transmembrane</keyword>
<protein>
    <submittedName>
        <fullName evidence="2">Sporulation integral membrane protein YlbJ</fullName>
    </submittedName>
</protein>
<feature type="transmembrane region" description="Helical" evidence="1">
    <location>
        <begin position="323"/>
        <end position="344"/>
    </location>
</feature>
<feature type="transmembrane region" description="Helical" evidence="1">
    <location>
        <begin position="28"/>
        <end position="47"/>
    </location>
</feature>
<feature type="transmembrane region" description="Helical" evidence="1">
    <location>
        <begin position="166"/>
        <end position="185"/>
    </location>
</feature>
<feature type="transmembrane region" description="Helical" evidence="1">
    <location>
        <begin position="5"/>
        <end position="22"/>
    </location>
</feature>
<feature type="transmembrane region" description="Helical" evidence="1">
    <location>
        <begin position="223"/>
        <end position="247"/>
    </location>
</feature>
<gene>
    <name evidence="2" type="primary">ylbJ</name>
    <name evidence="2" type="ORF">CLTHE_00530</name>
</gene>
<dbReference type="AlphaFoldDB" id="A0A1V4T167"/>
<feature type="transmembrane region" description="Helical" evidence="1">
    <location>
        <begin position="289"/>
        <end position="311"/>
    </location>
</feature>
<organism evidence="2 3">
    <name type="scientific">Clostridium thermobutyricum DSM 4928</name>
    <dbReference type="NCBI Taxonomy" id="1121339"/>
    <lineage>
        <taxon>Bacteria</taxon>
        <taxon>Bacillati</taxon>
        <taxon>Bacillota</taxon>
        <taxon>Clostridia</taxon>
        <taxon>Eubacteriales</taxon>
        <taxon>Clostridiaceae</taxon>
        <taxon>Clostridium</taxon>
    </lineage>
</organism>
<accession>A0A1V4T167</accession>
<feature type="transmembrane region" description="Helical" evidence="1">
    <location>
        <begin position="59"/>
        <end position="80"/>
    </location>
</feature>
<feature type="transmembrane region" description="Helical" evidence="1">
    <location>
        <begin position="100"/>
        <end position="119"/>
    </location>
</feature>
<feature type="transmembrane region" description="Helical" evidence="1">
    <location>
        <begin position="356"/>
        <end position="376"/>
    </location>
</feature>
<name>A0A1V4T167_9CLOT</name>
<keyword evidence="1" id="KW-1133">Transmembrane helix</keyword>